<evidence type="ECO:0000313" key="4">
    <source>
        <dbReference type="EMBL" id="KAE9228344.1"/>
    </source>
</evidence>
<comment type="caution">
    <text evidence="2">The sequence shown here is derived from an EMBL/GenBank/DDBJ whole genome shotgun (WGS) entry which is preliminary data.</text>
</comment>
<protein>
    <submittedName>
        <fullName evidence="2">Uncharacterized protein</fullName>
    </submittedName>
</protein>
<proteinExistence type="predicted"/>
<accession>A0A6A3S4E4</accession>
<keyword evidence="6" id="KW-1185">Reference proteome</keyword>
<name>A0A6A3S4E4_9STRA</name>
<organism evidence="2 8">
    <name type="scientific">Phytophthora fragariae</name>
    <dbReference type="NCBI Taxonomy" id="53985"/>
    <lineage>
        <taxon>Eukaryota</taxon>
        <taxon>Sar</taxon>
        <taxon>Stramenopiles</taxon>
        <taxon>Oomycota</taxon>
        <taxon>Peronosporomycetes</taxon>
        <taxon>Peronosporales</taxon>
        <taxon>Peronosporaceae</taxon>
        <taxon>Phytophthora</taxon>
    </lineage>
</organism>
<dbReference type="EMBL" id="QXGD01000691">
    <property type="protein sequence ID" value="KAE9228344.1"/>
    <property type="molecule type" value="Genomic_DNA"/>
</dbReference>
<dbReference type="Proteomes" id="UP000440367">
    <property type="component" value="Unassembled WGS sequence"/>
</dbReference>
<dbReference type="EMBL" id="QXGF01003894">
    <property type="protein sequence ID" value="KAE8920657.1"/>
    <property type="molecule type" value="Genomic_DNA"/>
</dbReference>
<dbReference type="EMBL" id="QXFZ01000636">
    <property type="protein sequence ID" value="KAE9109463.1"/>
    <property type="molecule type" value="Genomic_DNA"/>
</dbReference>
<gene>
    <name evidence="4" type="ORF">PF002_g13561</name>
    <name evidence="3" type="ORF">PF005_g11982</name>
    <name evidence="2" type="ORF">PF007_g12225</name>
    <name evidence="1" type="ORF">PF009_g29053</name>
</gene>
<evidence type="ECO:0000313" key="7">
    <source>
        <dbReference type="Proteomes" id="UP000440367"/>
    </source>
</evidence>
<dbReference type="Proteomes" id="UP000433483">
    <property type="component" value="Unassembled WGS sequence"/>
</dbReference>
<sequence>MQISARTSQATPTRVTMCGWSIVAMIFTSVSRASTWSILLRVSGSNIFTATCPSWYVPKNTSV</sequence>
<dbReference type="EMBL" id="QXGB01000617">
    <property type="protein sequence ID" value="KAE9208992.1"/>
    <property type="molecule type" value="Genomic_DNA"/>
</dbReference>
<dbReference type="Proteomes" id="UP000441208">
    <property type="component" value="Unassembled WGS sequence"/>
</dbReference>
<evidence type="ECO:0000313" key="8">
    <source>
        <dbReference type="Proteomes" id="UP000441208"/>
    </source>
</evidence>
<evidence type="ECO:0000313" key="1">
    <source>
        <dbReference type="EMBL" id="KAE8920657.1"/>
    </source>
</evidence>
<evidence type="ECO:0000313" key="3">
    <source>
        <dbReference type="EMBL" id="KAE9208992.1"/>
    </source>
</evidence>
<evidence type="ECO:0000313" key="5">
    <source>
        <dbReference type="Proteomes" id="UP000429523"/>
    </source>
</evidence>
<evidence type="ECO:0000313" key="6">
    <source>
        <dbReference type="Proteomes" id="UP000433483"/>
    </source>
</evidence>
<reference evidence="5 6" key="1">
    <citation type="submission" date="2018-08" db="EMBL/GenBank/DDBJ databases">
        <title>Genomic investigation of the strawberry pathogen Phytophthora fragariae indicates pathogenicity is determined by transcriptional variation in three key races.</title>
        <authorList>
            <person name="Adams T.M."/>
            <person name="Armitage A.D."/>
            <person name="Sobczyk M.K."/>
            <person name="Bates H.J."/>
            <person name="Dunwell J.M."/>
            <person name="Nellist C.F."/>
            <person name="Harrison R.J."/>
        </authorList>
    </citation>
    <scope>NUCLEOTIDE SEQUENCE [LARGE SCALE GENOMIC DNA]</scope>
    <source>
        <strain evidence="4 7">BC-1</strain>
        <strain evidence="3 6">NOV-27</strain>
        <strain evidence="2 8">NOV-71</strain>
        <strain evidence="1 5">NOV-9</strain>
    </source>
</reference>
<evidence type="ECO:0000313" key="2">
    <source>
        <dbReference type="EMBL" id="KAE9109463.1"/>
    </source>
</evidence>
<dbReference type="Proteomes" id="UP000429523">
    <property type="component" value="Unassembled WGS sequence"/>
</dbReference>
<dbReference type="AlphaFoldDB" id="A0A6A3S4E4"/>